<dbReference type="PANTHER" id="PTHR24171">
    <property type="entry name" value="ANKYRIN REPEAT DOMAIN-CONTAINING PROTEIN 39-RELATED"/>
    <property type="match status" value="1"/>
</dbReference>
<dbReference type="PROSITE" id="PS50088">
    <property type="entry name" value="ANK_REPEAT"/>
    <property type="match status" value="2"/>
</dbReference>
<reference evidence="5" key="1">
    <citation type="submission" date="2022-01" db="EMBL/GenBank/DDBJ databases">
        <authorList>
            <person name="King R."/>
        </authorList>
    </citation>
    <scope>NUCLEOTIDE SEQUENCE</scope>
</reference>
<dbReference type="PANTHER" id="PTHR24171:SF9">
    <property type="entry name" value="ANKYRIN REPEAT DOMAIN-CONTAINING PROTEIN 39"/>
    <property type="match status" value="1"/>
</dbReference>
<keyword evidence="1" id="KW-0677">Repeat</keyword>
<dbReference type="Gene3D" id="1.25.40.20">
    <property type="entry name" value="Ankyrin repeat-containing domain"/>
    <property type="match status" value="1"/>
</dbReference>
<keyword evidence="2 3" id="KW-0040">ANK repeat</keyword>
<dbReference type="Proteomes" id="UP001153712">
    <property type="component" value="Chromosome 5"/>
</dbReference>
<protein>
    <submittedName>
        <fullName evidence="5">Uncharacterized protein</fullName>
    </submittedName>
</protein>
<dbReference type="OrthoDB" id="10251692at2759"/>
<keyword evidence="6" id="KW-1185">Reference proteome</keyword>
<evidence type="ECO:0000256" key="2">
    <source>
        <dbReference type="ARBA" id="ARBA00023043"/>
    </source>
</evidence>
<dbReference type="InterPro" id="IPR002110">
    <property type="entry name" value="Ankyrin_rpt"/>
</dbReference>
<dbReference type="EMBL" id="OU900098">
    <property type="protein sequence ID" value="CAG9862038.1"/>
    <property type="molecule type" value="Genomic_DNA"/>
</dbReference>
<dbReference type="PROSITE" id="PS50297">
    <property type="entry name" value="ANK_REP_REGION"/>
    <property type="match status" value="2"/>
</dbReference>
<feature type="region of interest" description="Disordered" evidence="4">
    <location>
        <begin position="1"/>
        <end position="20"/>
    </location>
</feature>
<dbReference type="Pfam" id="PF00023">
    <property type="entry name" value="Ank"/>
    <property type="match status" value="1"/>
</dbReference>
<evidence type="ECO:0000313" key="6">
    <source>
        <dbReference type="Proteomes" id="UP001153712"/>
    </source>
</evidence>
<evidence type="ECO:0000256" key="1">
    <source>
        <dbReference type="ARBA" id="ARBA00022737"/>
    </source>
</evidence>
<evidence type="ECO:0000313" key="5">
    <source>
        <dbReference type="EMBL" id="CAG9862038.1"/>
    </source>
</evidence>
<dbReference type="SMART" id="SM00248">
    <property type="entry name" value="ANK"/>
    <property type="match status" value="3"/>
</dbReference>
<feature type="repeat" description="ANK" evidence="3">
    <location>
        <begin position="146"/>
        <end position="178"/>
    </location>
</feature>
<sequence length="260" mass="28537">MDNYQEDSSNEEKDIKPFLPTLNRGSMDLSNIVSGPKKWLPTGLQDGNRKSAFLPYKVYSCNTVLTNLQRGNTLAENPLPQSTEVNFHMKAGQGELTEADVLKERDVNVKDANNLTPLHWACFYGQINSVQLLVEHGADINELGPEEETPLILAAAGGHHDIVRFLIAHGADVNHTDHMCNSSLMYAAKGNHPHTCQELLLNGADFSVVNLNDENALTIAVDNNSILAQIVLEKFIILQLESAGNPSQIVDNESSPIEDV</sequence>
<dbReference type="InterPro" id="IPR036770">
    <property type="entry name" value="Ankyrin_rpt-contain_sf"/>
</dbReference>
<proteinExistence type="predicted"/>
<organism evidence="5 6">
    <name type="scientific">Phyllotreta striolata</name>
    <name type="common">Striped flea beetle</name>
    <name type="synonym">Crioceris striolata</name>
    <dbReference type="NCBI Taxonomy" id="444603"/>
    <lineage>
        <taxon>Eukaryota</taxon>
        <taxon>Metazoa</taxon>
        <taxon>Ecdysozoa</taxon>
        <taxon>Arthropoda</taxon>
        <taxon>Hexapoda</taxon>
        <taxon>Insecta</taxon>
        <taxon>Pterygota</taxon>
        <taxon>Neoptera</taxon>
        <taxon>Endopterygota</taxon>
        <taxon>Coleoptera</taxon>
        <taxon>Polyphaga</taxon>
        <taxon>Cucujiformia</taxon>
        <taxon>Chrysomeloidea</taxon>
        <taxon>Chrysomelidae</taxon>
        <taxon>Galerucinae</taxon>
        <taxon>Alticini</taxon>
        <taxon>Phyllotreta</taxon>
    </lineage>
</organism>
<evidence type="ECO:0000256" key="4">
    <source>
        <dbReference type="SAM" id="MobiDB-lite"/>
    </source>
</evidence>
<name>A0A9N9TTK5_PHYSR</name>
<evidence type="ECO:0000256" key="3">
    <source>
        <dbReference type="PROSITE-ProRule" id="PRU00023"/>
    </source>
</evidence>
<dbReference type="AlphaFoldDB" id="A0A9N9TTK5"/>
<accession>A0A9N9TTK5</accession>
<dbReference type="Pfam" id="PF12796">
    <property type="entry name" value="Ank_2"/>
    <property type="match status" value="1"/>
</dbReference>
<dbReference type="SUPFAM" id="SSF48403">
    <property type="entry name" value="Ankyrin repeat"/>
    <property type="match status" value="1"/>
</dbReference>
<gene>
    <name evidence="5" type="ORF">PHYEVI_LOCUS8361</name>
</gene>
<dbReference type="PRINTS" id="PR01415">
    <property type="entry name" value="ANKYRIN"/>
</dbReference>
<feature type="repeat" description="ANK" evidence="3">
    <location>
        <begin position="113"/>
        <end position="145"/>
    </location>
</feature>